<accession>A0A839EI21</accession>
<dbReference type="EMBL" id="JACGXN010000006">
    <property type="protein sequence ID" value="MBA8879953.1"/>
    <property type="molecule type" value="Genomic_DNA"/>
</dbReference>
<proteinExistence type="predicted"/>
<sequence length="67" mass="8118">MLNRVKSRNEQRFQAVWTTGQFYGNVKKIVHDVDHWANSRHFLIQNRRSDRVAVSAFRFFTNFNFDL</sequence>
<keyword evidence="2" id="KW-1185">Reference proteome</keyword>
<organism evidence="1 2">
    <name type="scientific">Phyllobacterium myrsinacearum</name>
    <dbReference type="NCBI Taxonomy" id="28101"/>
    <lineage>
        <taxon>Bacteria</taxon>
        <taxon>Pseudomonadati</taxon>
        <taxon>Pseudomonadota</taxon>
        <taxon>Alphaproteobacteria</taxon>
        <taxon>Hyphomicrobiales</taxon>
        <taxon>Phyllobacteriaceae</taxon>
        <taxon>Phyllobacterium</taxon>
    </lineage>
</organism>
<comment type="caution">
    <text evidence="1">The sequence shown here is derived from an EMBL/GenBank/DDBJ whole genome shotgun (WGS) entry which is preliminary data.</text>
</comment>
<evidence type="ECO:0000313" key="1">
    <source>
        <dbReference type="EMBL" id="MBA8879953.1"/>
    </source>
</evidence>
<dbReference type="Proteomes" id="UP000549052">
    <property type="component" value="Unassembled WGS sequence"/>
</dbReference>
<reference evidence="1 2" key="1">
    <citation type="submission" date="2020-07" db="EMBL/GenBank/DDBJ databases">
        <title>Genomic Encyclopedia of Type Strains, Phase IV (KMG-V): Genome sequencing to study the core and pangenomes of soil and plant-associated prokaryotes.</title>
        <authorList>
            <person name="Whitman W."/>
        </authorList>
    </citation>
    <scope>NUCLEOTIDE SEQUENCE [LARGE SCALE GENOMIC DNA]</scope>
    <source>
        <strain evidence="1 2">AN3</strain>
    </source>
</reference>
<name>A0A839EI21_9HYPH</name>
<dbReference type="AlphaFoldDB" id="A0A839EI21"/>
<protein>
    <submittedName>
        <fullName evidence="1">Uncharacterized protein</fullName>
    </submittedName>
</protein>
<gene>
    <name evidence="1" type="ORF">FHW16_003672</name>
</gene>
<evidence type="ECO:0000313" key="2">
    <source>
        <dbReference type="Proteomes" id="UP000549052"/>
    </source>
</evidence>